<proteinExistence type="predicted"/>
<keyword evidence="5" id="KW-1185">Reference proteome</keyword>
<evidence type="ECO:0000256" key="1">
    <source>
        <dbReference type="ARBA" id="ARBA00022679"/>
    </source>
</evidence>
<evidence type="ECO:0000313" key="5">
    <source>
        <dbReference type="Proteomes" id="UP001061361"/>
    </source>
</evidence>
<reference evidence="4" key="1">
    <citation type="submission" date="2022-08" db="EMBL/GenBank/DDBJ databases">
        <title>Genome Sequence of the sulphate-reducing bacterium, Pseudodesulfovibrio portus JCM14722.</title>
        <authorList>
            <person name="Kondo R."/>
            <person name="Kataoka T."/>
        </authorList>
    </citation>
    <scope>NUCLEOTIDE SEQUENCE</scope>
    <source>
        <strain evidence="4">JCM 14722</strain>
    </source>
</reference>
<keyword evidence="1" id="KW-0808">Transferase</keyword>
<name>A0ABM8AN37_9BACT</name>
<dbReference type="InterPro" id="IPR016181">
    <property type="entry name" value="Acyl_CoA_acyltransferase"/>
</dbReference>
<dbReference type="CDD" id="cd04301">
    <property type="entry name" value="NAT_SF"/>
    <property type="match status" value="1"/>
</dbReference>
<dbReference type="PANTHER" id="PTHR43877:SF2">
    <property type="entry name" value="AMINOALKYLPHOSPHONATE N-ACETYLTRANSFERASE-RELATED"/>
    <property type="match status" value="1"/>
</dbReference>
<dbReference type="Pfam" id="PF13673">
    <property type="entry name" value="Acetyltransf_10"/>
    <property type="match status" value="1"/>
</dbReference>
<dbReference type="Proteomes" id="UP001061361">
    <property type="component" value="Chromosome"/>
</dbReference>
<evidence type="ECO:0000256" key="2">
    <source>
        <dbReference type="ARBA" id="ARBA00023315"/>
    </source>
</evidence>
<dbReference type="Gene3D" id="3.40.630.30">
    <property type="match status" value="1"/>
</dbReference>
<evidence type="ECO:0000313" key="4">
    <source>
        <dbReference type="EMBL" id="BDQ32812.1"/>
    </source>
</evidence>
<dbReference type="PANTHER" id="PTHR43877">
    <property type="entry name" value="AMINOALKYLPHOSPHONATE N-ACETYLTRANSFERASE-RELATED-RELATED"/>
    <property type="match status" value="1"/>
</dbReference>
<evidence type="ECO:0000259" key="3">
    <source>
        <dbReference type="PROSITE" id="PS51186"/>
    </source>
</evidence>
<feature type="domain" description="N-acetyltransferase" evidence="3">
    <location>
        <begin position="1"/>
        <end position="155"/>
    </location>
</feature>
<dbReference type="PROSITE" id="PS51186">
    <property type="entry name" value="GNAT"/>
    <property type="match status" value="1"/>
</dbReference>
<dbReference type="InterPro" id="IPR050832">
    <property type="entry name" value="Bact_Acetyltransf"/>
</dbReference>
<protein>
    <submittedName>
        <fullName evidence="4">N-acetyltransferase GCN5</fullName>
    </submittedName>
</protein>
<gene>
    <name evidence="4" type="ORF">JCM14722_03540</name>
</gene>
<dbReference type="SUPFAM" id="SSF55729">
    <property type="entry name" value="Acyl-CoA N-acyltransferases (Nat)"/>
    <property type="match status" value="1"/>
</dbReference>
<accession>A0ABM8AN37</accession>
<sequence length="155" mass="16875">MIIRKTRPGDLGLVAAVHARSIAESCSGHYTPAQIRAWTGVLQPAVYESAIKDKHFIVACDGDAILGLGILDLGHPEINAVYVDPDRAGQGVGGRILSELEETAEKHGFTQLTVFSTLNARHFYLKHGYRTHKPATHSLPGGLELECIEMHKRLG</sequence>
<dbReference type="EMBL" id="AP026708">
    <property type="protein sequence ID" value="BDQ32812.1"/>
    <property type="molecule type" value="Genomic_DNA"/>
</dbReference>
<dbReference type="InterPro" id="IPR000182">
    <property type="entry name" value="GNAT_dom"/>
</dbReference>
<dbReference type="RefSeq" id="WP_264982875.1">
    <property type="nucleotide sequence ID" value="NZ_AP026708.1"/>
</dbReference>
<organism evidence="4 5">
    <name type="scientific">Pseudodesulfovibrio portus</name>
    <dbReference type="NCBI Taxonomy" id="231439"/>
    <lineage>
        <taxon>Bacteria</taxon>
        <taxon>Pseudomonadati</taxon>
        <taxon>Thermodesulfobacteriota</taxon>
        <taxon>Desulfovibrionia</taxon>
        <taxon>Desulfovibrionales</taxon>
        <taxon>Desulfovibrionaceae</taxon>
    </lineage>
</organism>
<keyword evidence="2" id="KW-0012">Acyltransferase</keyword>